<evidence type="ECO:0000256" key="3">
    <source>
        <dbReference type="ARBA" id="ARBA00023163"/>
    </source>
</evidence>
<dbReference type="RefSeq" id="WP_014939097.1">
    <property type="nucleotide sequence ID" value="NC_018610.1"/>
</dbReference>
<dbReference type="InterPro" id="IPR010982">
    <property type="entry name" value="Lambda_DNA-bd_dom_sf"/>
</dbReference>
<dbReference type="PATRIC" id="fig|1071400.3.peg.79"/>
<dbReference type="GO" id="GO:0003700">
    <property type="term" value="F:DNA-binding transcription factor activity"/>
    <property type="evidence" value="ECO:0007669"/>
    <property type="project" value="TreeGrafter"/>
</dbReference>
<keyword evidence="6" id="KW-1185">Reference proteome</keyword>
<evidence type="ECO:0000313" key="6">
    <source>
        <dbReference type="Proteomes" id="UP000007332"/>
    </source>
</evidence>
<dbReference type="Pfam" id="PF00356">
    <property type="entry name" value="LacI"/>
    <property type="match status" value="1"/>
</dbReference>
<dbReference type="InterPro" id="IPR028082">
    <property type="entry name" value="Peripla_BP_I"/>
</dbReference>
<evidence type="ECO:0000259" key="4">
    <source>
        <dbReference type="PROSITE" id="PS50932"/>
    </source>
</evidence>
<dbReference type="CDD" id="cd01392">
    <property type="entry name" value="HTH_LacI"/>
    <property type="match status" value="1"/>
</dbReference>
<protein>
    <submittedName>
        <fullName evidence="5">Transcriptional regulator, LacI family</fullName>
    </submittedName>
</protein>
<feature type="domain" description="HTH lacI-type" evidence="4">
    <location>
        <begin position="13"/>
        <end position="68"/>
    </location>
</feature>
<dbReference type="InterPro" id="IPR000843">
    <property type="entry name" value="HTH_LacI"/>
</dbReference>
<dbReference type="PROSITE" id="PS00356">
    <property type="entry name" value="HTH_LACI_1"/>
    <property type="match status" value="1"/>
</dbReference>
<dbReference type="Pfam" id="PF13407">
    <property type="entry name" value="Peripla_BP_4"/>
    <property type="match status" value="1"/>
</dbReference>
<dbReference type="Gene3D" id="3.40.50.2300">
    <property type="match status" value="2"/>
</dbReference>
<dbReference type="Proteomes" id="UP000007332">
    <property type="component" value="Chromosome"/>
</dbReference>
<dbReference type="InterPro" id="IPR025997">
    <property type="entry name" value="SBP_2_dom"/>
</dbReference>
<dbReference type="SUPFAM" id="SSF47413">
    <property type="entry name" value="lambda repressor-like DNA-binding domains"/>
    <property type="match status" value="1"/>
</dbReference>
<name>J9VXK3_LENBU</name>
<sequence>MTDKGKSKTSDTVTMKDVAALANVSIATVSRFLNGDLSRMSTNTAKTVKSAIDKLNYVPNSAARQMVTKSSGLIAIIVANIDDFFSTELFKGISAMLESKGYVGVLFDSNSDVTREKELMTIVSTHTFDGLIIQPFSSVKVISDTIRRNIPIVIVDREIEQSPWTQVVTNNYEAARNAAKYFRNEGFTHAIVVTSNLNLATNRRERYRGILSEIDNTTLVEVSESSYNHKKVSQLLEKLLKDSKEKTLIFALKERWITEFVPSLFYKGYIDNKRVAITGFADTSLAKYIDPHTKLIAQNPYLMGASAAEVMTDKLTNMNVRIDNTIVVPAKFE</sequence>
<reference evidence="5 6" key="1">
    <citation type="journal article" date="2012" name="J. Biotechnol.">
        <title>Insights into the completely annotated genome of Lactobacillus buchneri CD034, a strain isolated from stable grass silage.</title>
        <authorList>
            <person name="Heinl S."/>
            <person name="Wibberg D."/>
            <person name="Eikmeyer F."/>
            <person name="Szczepanowski R."/>
            <person name="Blom J."/>
            <person name="Linke B."/>
            <person name="Goesmann A."/>
            <person name="Grabherr R."/>
            <person name="Schwab H."/>
            <person name="Puhler A."/>
            <person name="Schluter A."/>
        </authorList>
    </citation>
    <scope>NUCLEOTIDE SEQUENCE [LARGE SCALE GENOMIC DNA]</scope>
    <source>
        <strain evidence="5 6">CD034</strain>
    </source>
</reference>
<dbReference type="HOGENOM" id="CLU_037628_6_0_9"/>
<dbReference type="STRING" id="1071400.LBUCD034_0080"/>
<dbReference type="Gene3D" id="1.10.260.40">
    <property type="entry name" value="lambda repressor-like DNA-binding domains"/>
    <property type="match status" value="1"/>
</dbReference>
<proteinExistence type="predicted"/>
<accession>J9VXK3</accession>
<organism evidence="5 6">
    <name type="scientific">Lentilactobacillus buchneri subsp. silagei CD034</name>
    <dbReference type="NCBI Taxonomy" id="1071400"/>
    <lineage>
        <taxon>Bacteria</taxon>
        <taxon>Bacillati</taxon>
        <taxon>Bacillota</taxon>
        <taxon>Bacilli</taxon>
        <taxon>Lactobacillales</taxon>
        <taxon>Lactobacillaceae</taxon>
        <taxon>Lentilactobacillus</taxon>
        <taxon>Lentilactobacillus buchneri subsp. silagei</taxon>
    </lineage>
</organism>
<dbReference type="OrthoDB" id="1639518at2"/>
<keyword evidence="1" id="KW-0805">Transcription regulation</keyword>
<evidence type="ECO:0000256" key="2">
    <source>
        <dbReference type="ARBA" id="ARBA00023125"/>
    </source>
</evidence>
<evidence type="ECO:0000313" key="5">
    <source>
        <dbReference type="EMBL" id="AFR99192.1"/>
    </source>
</evidence>
<dbReference type="KEGG" id="lbn:LBUCD034_0080"/>
<dbReference type="PROSITE" id="PS50932">
    <property type="entry name" value="HTH_LACI_2"/>
    <property type="match status" value="1"/>
</dbReference>
<keyword evidence="2" id="KW-0238">DNA-binding</keyword>
<dbReference type="PANTHER" id="PTHR30146">
    <property type="entry name" value="LACI-RELATED TRANSCRIPTIONAL REPRESSOR"/>
    <property type="match status" value="1"/>
</dbReference>
<dbReference type="eggNOG" id="COG1609">
    <property type="taxonomic scope" value="Bacteria"/>
</dbReference>
<evidence type="ECO:0000256" key="1">
    <source>
        <dbReference type="ARBA" id="ARBA00023015"/>
    </source>
</evidence>
<gene>
    <name evidence="5" type="ORF">LBUCD034_0080</name>
</gene>
<dbReference type="SMART" id="SM00354">
    <property type="entry name" value="HTH_LACI"/>
    <property type="match status" value="1"/>
</dbReference>
<dbReference type="AlphaFoldDB" id="J9VXK3"/>
<dbReference type="EMBL" id="CP003043">
    <property type="protein sequence ID" value="AFR99192.1"/>
    <property type="molecule type" value="Genomic_DNA"/>
</dbReference>
<dbReference type="SUPFAM" id="SSF53822">
    <property type="entry name" value="Periplasmic binding protein-like I"/>
    <property type="match status" value="1"/>
</dbReference>
<dbReference type="PANTHER" id="PTHR30146:SF109">
    <property type="entry name" value="HTH-TYPE TRANSCRIPTIONAL REGULATOR GALS"/>
    <property type="match status" value="1"/>
</dbReference>
<keyword evidence="3" id="KW-0804">Transcription</keyword>
<dbReference type="GO" id="GO:0000976">
    <property type="term" value="F:transcription cis-regulatory region binding"/>
    <property type="evidence" value="ECO:0007669"/>
    <property type="project" value="TreeGrafter"/>
</dbReference>